<protein>
    <submittedName>
        <fullName evidence="1">Uncharacterized protein</fullName>
    </submittedName>
</protein>
<sequence length="85" mass="9594">MMSGPKKQIDLSRLTADLAAARVELLSAQCAADRIRLQYSVQDIVSFADRQTLEQAVVSAEALCRFFSHLGAQIKREEDSRRRKQ</sequence>
<name>A0A2U3L0R8_9BACT</name>
<organism evidence="1 2">
    <name type="scientific">Candidatus Sulfotelmatobacter kueseliae</name>
    <dbReference type="NCBI Taxonomy" id="2042962"/>
    <lineage>
        <taxon>Bacteria</taxon>
        <taxon>Pseudomonadati</taxon>
        <taxon>Acidobacteriota</taxon>
        <taxon>Terriglobia</taxon>
        <taxon>Terriglobales</taxon>
        <taxon>Candidatus Korobacteraceae</taxon>
        <taxon>Candidatus Sulfotelmatobacter</taxon>
    </lineage>
</organism>
<reference evidence="2" key="1">
    <citation type="submission" date="2018-02" db="EMBL/GenBank/DDBJ databases">
        <authorList>
            <person name="Hausmann B."/>
        </authorList>
    </citation>
    <scope>NUCLEOTIDE SEQUENCE [LARGE SCALE GENOMIC DNA]</scope>
    <source>
        <strain evidence="2">Peat soil MAG SbA1</strain>
    </source>
</reference>
<accession>A0A2U3L0R8</accession>
<proteinExistence type="predicted"/>
<dbReference type="Proteomes" id="UP000238701">
    <property type="component" value="Unassembled WGS sequence"/>
</dbReference>
<dbReference type="EMBL" id="OMOD01000155">
    <property type="protein sequence ID" value="SPF45463.1"/>
    <property type="molecule type" value="Genomic_DNA"/>
</dbReference>
<gene>
    <name evidence="1" type="ORF">SBA1_60017</name>
</gene>
<dbReference type="AlphaFoldDB" id="A0A2U3L0R8"/>
<evidence type="ECO:0000313" key="1">
    <source>
        <dbReference type="EMBL" id="SPF45463.1"/>
    </source>
</evidence>
<evidence type="ECO:0000313" key="2">
    <source>
        <dbReference type="Proteomes" id="UP000238701"/>
    </source>
</evidence>